<proteinExistence type="predicted"/>
<evidence type="ECO:0000313" key="2">
    <source>
        <dbReference type="EMBL" id="KAG8470522.1"/>
    </source>
</evidence>
<comment type="caution">
    <text evidence="2">The sequence shown here is derived from an EMBL/GenBank/DDBJ whole genome shotgun (WGS) entry which is preliminary data.</text>
</comment>
<dbReference type="Proteomes" id="UP000751190">
    <property type="component" value="Unassembled WGS sequence"/>
</dbReference>
<protein>
    <submittedName>
        <fullName evidence="2">Uncharacterized protein</fullName>
    </submittedName>
</protein>
<name>A0A8J5XXT4_DIALT</name>
<sequence>MFLHPRAKTWWWRALGSKDGDPRTRSSTCSVGPTCTRVRRDQQSRASRSGARCKLIGLSAHRATARRLAVP</sequence>
<accession>A0A8J5XXT4</accession>
<evidence type="ECO:0000313" key="3">
    <source>
        <dbReference type="Proteomes" id="UP000751190"/>
    </source>
</evidence>
<organism evidence="2 3">
    <name type="scientific">Diacronema lutheri</name>
    <name type="common">Unicellular marine alga</name>
    <name type="synonym">Monochrysis lutheri</name>
    <dbReference type="NCBI Taxonomy" id="2081491"/>
    <lineage>
        <taxon>Eukaryota</taxon>
        <taxon>Haptista</taxon>
        <taxon>Haptophyta</taxon>
        <taxon>Pavlovophyceae</taxon>
        <taxon>Pavlovales</taxon>
        <taxon>Pavlovaceae</taxon>
        <taxon>Diacronema</taxon>
    </lineage>
</organism>
<dbReference type="AlphaFoldDB" id="A0A8J5XXT4"/>
<reference evidence="2" key="1">
    <citation type="submission" date="2021-05" db="EMBL/GenBank/DDBJ databases">
        <title>The genome of the haptophyte Pavlova lutheri (Diacronema luteri, Pavlovales) - a model for lipid biosynthesis in eukaryotic algae.</title>
        <authorList>
            <person name="Hulatt C.J."/>
            <person name="Posewitz M.C."/>
        </authorList>
    </citation>
    <scope>NUCLEOTIDE SEQUENCE</scope>
    <source>
        <strain evidence="2">NIVA-4/92</strain>
    </source>
</reference>
<gene>
    <name evidence="2" type="ORF">KFE25_008943</name>
</gene>
<evidence type="ECO:0000256" key="1">
    <source>
        <dbReference type="SAM" id="MobiDB-lite"/>
    </source>
</evidence>
<dbReference type="EMBL" id="JAGTXO010000001">
    <property type="protein sequence ID" value="KAG8470522.1"/>
    <property type="molecule type" value="Genomic_DNA"/>
</dbReference>
<feature type="region of interest" description="Disordered" evidence="1">
    <location>
        <begin position="18"/>
        <end position="47"/>
    </location>
</feature>
<keyword evidence="3" id="KW-1185">Reference proteome</keyword>